<gene>
    <name evidence="2" type="ORF">I7I51_00918</name>
</gene>
<evidence type="ECO:0000313" key="2">
    <source>
        <dbReference type="EMBL" id="QSS63858.1"/>
    </source>
</evidence>
<dbReference type="EMBL" id="CP069114">
    <property type="protein sequence ID" value="QSS63858.1"/>
    <property type="molecule type" value="Genomic_DNA"/>
</dbReference>
<protein>
    <submittedName>
        <fullName evidence="2">Pre-mRNA splicing factor</fullName>
    </submittedName>
</protein>
<sequence>MKDDRDRRDDDRENGTNNDDRKVPLDSPTPAHDELDTAE</sequence>
<feature type="region of interest" description="Disordered" evidence="1">
    <location>
        <begin position="1"/>
        <end position="39"/>
    </location>
</feature>
<name>A0A8A1MBC0_AJECA</name>
<feature type="compositionally biased region" description="Basic and acidic residues" evidence="1">
    <location>
        <begin position="1"/>
        <end position="24"/>
    </location>
</feature>
<dbReference type="Proteomes" id="UP000663671">
    <property type="component" value="Chromosome 1"/>
</dbReference>
<evidence type="ECO:0000313" key="3">
    <source>
        <dbReference type="Proteomes" id="UP000663671"/>
    </source>
</evidence>
<evidence type="ECO:0000256" key="1">
    <source>
        <dbReference type="SAM" id="MobiDB-lite"/>
    </source>
</evidence>
<reference evidence="2" key="1">
    <citation type="submission" date="2021-01" db="EMBL/GenBank/DDBJ databases">
        <title>Chromosome-level genome assembly of a human fungal pathogen reveals clustering of transcriptionally co-regulated genes.</title>
        <authorList>
            <person name="Voorhies M."/>
            <person name="Cohen S."/>
            <person name="Shea T.P."/>
            <person name="Petrus S."/>
            <person name="Munoz J.F."/>
            <person name="Poplawski S."/>
            <person name="Goldman W.E."/>
            <person name="Michael T."/>
            <person name="Cuomo C.A."/>
            <person name="Sil A."/>
            <person name="Beyhan S."/>
        </authorList>
    </citation>
    <scope>NUCLEOTIDE SEQUENCE</scope>
    <source>
        <strain evidence="2">WU24</strain>
    </source>
</reference>
<proteinExistence type="predicted"/>
<accession>A0A8A1MBC0</accession>
<organism evidence="2 3">
    <name type="scientific">Ajellomyces capsulatus</name>
    <name type="common">Darling's disease fungus</name>
    <name type="synonym">Histoplasma capsulatum</name>
    <dbReference type="NCBI Taxonomy" id="5037"/>
    <lineage>
        <taxon>Eukaryota</taxon>
        <taxon>Fungi</taxon>
        <taxon>Dikarya</taxon>
        <taxon>Ascomycota</taxon>
        <taxon>Pezizomycotina</taxon>
        <taxon>Eurotiomycetes</taxon>
        <taxon>Eurotiomycetidae</taxon>
        <taxon>Onygenales</taxon>
        <taxon>Ajellomycetaceae</taxon>
        <taxon>Histoplasma</taxon>
    </lineage>
</organism>
<dbReference type="AlphaFoldDB" id="A0A8A1MBC0"/>
<dbReference type="VEuPathDB" id="FungiDB:I7I51_00918"/>